<dbReference type="GO" id="GO:0008017">
    <property type="term" value="F:microtubule binding"/>
    <property type="evidence" value="ECO:0007669"/>
    <property type="project" value="TreeGrafter"/>
</dbReference>
<feature type="region of interest" description="Disordered" evidence="2">
    <location>
        <begin position="841"/>
        <end position="862"/>
    </location>
</feature>
<dbReference type="Proteomes" id="UP000824782">
    <property type="component" value="Unassembled WGS sequence"/>
</dbReference>
<dbReference type="InterPro" id="IPR028163">
    <property type="entry name" value="HAUS_6_N"/>
</dbReference>
<protein>
    <recommendedName>
        <fullName evidence="3">HAUS augmin-like complex subunit 6 N-terminal domain-containing protein</fullName>
    </recommendedName>
</protein>
<dbReference type="EMBL" id="WNYA01000001">
    <property type="protein sequence ID" value="KAG8595326.1"/>
    <property type="molecule type" value="Genomic_DNA"/>
</dbReference>
<organism evidence="4 5">
    <name type="scientific">Engystomops pustulosus</name>
    <name type="common">Tungara frog</name>
    <name type="synonym">Physalaemus pustulosus</name>
    <dbReference type="NCBI Taxonomy" id="76066"/>
    <lineage>
        <taxon>Eukaryota</taxon>
        <taxon>Metazoa</taxon>
        <taxon>Chordata</taxon>
        <taxon>Craniata</taxon>
        <taxon>Vertebrata</taxon>
        <taxon>Euteleostomi</taxon>
        <taxon>Amphibia</taxon>
        <taxon>Batrachia</taxon>
        <taxon>Anura</taxon>
        <taxon>Neobatrachia</taxon>
        <taxon>Hyloidea</taxon>
        <taxon>Leptodactylidae</taxon>
        <taxon>Leiuperinae</taxon>
        <taxon>Engystomops</taxon>
    </lineage>
</organism>
<evidence type="ECO:0000313" key="5">
    <source>
        <dbReference type="Proteomes" id="UP000824782"/>
    </source>
</evidence>
<dbReference type="GO" id="GO:0070652">
    <property type="term" value="C:HAUS complex"/>
    <property type="evidence" value="ECO:0007669"/>
    <property type="project" value="InterPro"/>
</dbReference>
<reference evidence="4" key="1">
    <citation type="thesis" date="2020" institute="ProQuest LLC" country="789 East Eisenhower Parkway, Ann Arbor, MI, USA">
        <title>Comparative Genomics and Chromosome Evolution.</title>
        <authorList>
            <person name="Mudd A.B."/>
        </authorList>
    </citation>
    <scope>NUCLEOTIDE SEQUENCE</scope>
    <source>
        <strain evidence="4">237g6f4</strain>
        <tissue evidence="4">Blood</tissue>
    </source>
</reference>
<name>A0AAV7DEZ0_ENGPU</name>
<feature type="domain" description="HAUS augmin-like complex subunit 6 N-terminal" evidence="3">
    <location>
        <begin position="16"/>
        <end position="242"/>
    </location>
</feature>
<feature type="region of interest" description="Disordered" evidence="2">
    <location>
        <begin position="485"/>
        <end position="537"/>
    </location>
</feature>
<keyword evidence="1" id="KW-0175">Coiled coil</keyword>
<sequence>MQGTPRSQPSWHKEHLWLALQALGFEAGAEAATAGKTLAHVTFGVNVFDKPNKDAFYVVFHFLFAKLDGGRCKDVFRYCWPPLDKKKDAEFRKASFEWLKKISEEVGGSFPQVAASIFLSPGGPKFVQLLYHFAKYVLLQHIKKDVDEEHSFIPNTLQCRIQNPLKCLARNKVACQRYLQALQKENFVVKEYQKKAQLLVKQIRDLRSEFASLQTQFSDVQSASPDKSKRDVKIADVRCMWSTIMHTLKAMDKEMEIVDSVVGGDVDQFSLDGSNIVLNIPSVLVSRIESEMYMLQLENVYEAGKVNFMTIIQLLNEALKIVKQESIHNGGKEFQVDIQYISAKVKIETEILQRLKRIRHKIKREDMVSLNKSIAAKERDWEKKWKRILGKSPFSLFKGLNPVLELQAPLAPLSFDPAGDDALRNSVFSHYQVSLPDLSNNDSSIKKKEASDSFVSFLDATMFTPSGRKSLPLNNKLTHSMRRLSLSEKEFRTPTSNRRESFMQRTSASALQKRTDSWRTPSGSLHHTPTSCRRDARGNARQQLAQQVADYMVSETPKSVANRGMELDDLIGMLSSDPFLSRKEIPRTPENLLSDIRTSWRKAIQTEEFSGASSPLEASCMESPAEPDPATYSQIDLTMACFLSTSHLSEQNESPNTGILPNALNTPLLQEAIPSKDVLNLSTSESSLHPEKFIFLKECGNSRISSPFVEKNQTYVFERPPSAKLMDNTISTKRTDTENASAHTTLSWNSSNVADFNSSDSQVIQFGILHETLPEGVCNASLNSTASIETPEAKKISSGNQLLHNIDNGLESMERKMDITSIRSRYEALKRTFYTSLTECENSQEQTPLRRAGKQKSESSLLTDSRDLFSPLERGLSLDLDCLMTPSPKNRKLSLPQLISFSPADDVHVRHTEDFADVFDSQAPGPLNETYEFAQQAKVQKCTDEGVGQLIKM</sequence>
<accession>A0AAV7DEZ0</accession>
<feature type="compositionally biased region" description="Polar residues" evidence="2">
    <location>
        <begin position="503"/>
        <end position="531"/>
    </location>
</feature>
<evidence type="ECO:0000313" key="4">
    <source>
        <dbReference type="EMBL" id="KAG8595326.1"/>
    </source>
</evidence>
<gene>
    <name evidence="4" type="ORF">GDO81_001493</name>
</gene>
<comment type="caution">
    <text evidence="4">The sequence shown here is derived from an EMBL/GenBank/DDBJ whole genome shotgun (WGS) entry which is preliminary data.</text>
</comment>
<dbReference type="GO" id="GO:0051225">
    <property type="term" value="P:spindle assembly"/>
    <property type="evidence" value="ECO:0007669"/>
    <property type="project" value="InterPro"/>
</dbReference>
<dbReference type="PANTHER" id="PTHR16151">
    <property type="entry name" value="HAUS AUGMIN-LIKE COMPLEX SUBUNIT 6"/>
    <property type="match status" value="1"/>
</dbReference>
<proteinExistence type="predicted"/>
<dbReference type="AlphaFoldDB" id="A0AAV7DEZ0"/>
<keyword evidence="5" id="KW-1185">Reference proteome</keyword>
<dbReference type="GO" id="GO:1990498">
    <property type="term" value="C:mitotic spindle microtubule"/>
    <property type="evidence" value="ECO:0007669"/>
    <property type="project" value="TreeGrafter"/>
</dbReference>
<evidence type="ECO:0000256" key="1">
    <source>
        <dbReference type="SAM" id="Coils"/>
    </source>
</evidence>
<dbReference type="Pfam" id="PF14661">
    <property type="entry name" value="HAUS6_N"/>
    <property type="match status" value="1"/>
</dbReference>
<feature type="coiled-coil region" evidence="1">
    <location>
        <begin position="189"/>
        <end position="216"/>
    </location>
</feature>
<dbReference type="InterPro" id="IPR026797">
    <property type="entry name" value="HAUS_6"/>
</dbReference>
<evidence type="ECO:0000259" key="3">
    <source>
        <dbReference type="Pfam" id="PF14661"/>
    </source>
</evidence>
<evidence type="ECO:0000256" key="2">
    <source>
        <dbReference type="SAM" id="MobiDB-lite"/>
    </source>
</evidence>
<dbReference type="PANTHER" id="PTHR16151:SF2">
    <property type="entry name" value="HAUS AUGMIN-LIKE COMPLEX SUBUNIT 6"/>
    <property type="match status" value="1"/>
</dbReference>
<feature type="compositionally biased region" description="Basic and acidic residues" evidence="2">
    <location>
        <begin position="485"/>
        <end position="502"/>
    </location>
</feature>